<organism evidence="1 2">
    <name type="scientific">Caulobacter rhizosphaerae</name>
    <dbReference type="NCBI Taxonomy" id="2010972"/>
    <lineage>
        <taxon>Bacteria</taxon>
        <taxon>Pseudomonadati</taxon>
        <taxon>Pseudomonadota</taxon>
        <taxon>Alphaproteobacteria</taxon>
        <taxon>Caulobacterales</taxon>
        <taxon>Caulobacteraceae</taxon>
        <taxon>Caulobacter</taxon>
    </lineage>
</organism>
<comment type="caution">
    <text evidence="1">The sequence shown here is derived from an EMBL/GenBank/DDBJ whole genome shotgun (WGS) entry which is preliminary data.</text>
</comment>
<accession>A0ABU1N616</accession>
<keyword evidence="2" id="KW-1185">Reference proteome</keyword>
<dbReference type="InterPro" id="IPR019621">
    <property type="entry name" value="DUF2491"/>
</dbReference>
<reference evidence="1 2" key="1">
    <citation type="submission" date="2023-07" db="EMBL/GenBank/DDBJ databases">
        <title>Sorghum-associated microbial communities from plants grown in Nebraska, USA.</title>
        <authorList>
            <person name="Schachtman D."/>
        </authorList>
    </citation>
    <scope>NUCLEOTIDE SEQUENCE [LARGE SCALE GENOMIC DNA]</scope>
    <source>
        <strain evidence="1 2">DS2154</strain>
    </source>
</reference>
<dbReference type="RefSeq" id="WP_163232645.1">
    <property type="nucleotide sequence ID" value="NZ_BMLD01000020.1"/>
</dbReference>
<dbReference type="EMBL" id="JAVDRL010000015">
    <property type="protein sequence ID" value="MDR6533889.1"/>
    <property type="molecule type" value="Genomic_DNA"/>
</dbReference>
<name>A0ABU1N616_9CAUL</name>
<gene>
    <name evidence="1" type="ORF">J2800_004659</name>
</gene>
<dbReference type="Pfam" id="PF10679">
    <property type="entry name" value="DUF2491"/>
    <property type="match status" value="1"/>
</dbReference>
<evidence type="ECO:0000313" key="1">
    <source>
        <dbReference type="EMBL" id="MDR6533889.1"/>
    </source>
</evidence>
<evidence type="ECO:0000313" key="2">
    <source>
        <dbReference type="Proteomes" id="UP001262754"/>
    </source>
</evidence>
<proteinExistence type="predicted"/>
<evidence type="ECO:0008006" key="3">
    <source>
        <dbReference type="Google" id="ProtNLM"/>
    </source>
</evidence>
<sequence>MFSKLFGRKDAAPASALPAIRNVTLGRTVWLDTLAWRRLGDDLKFALDTDTLEITAQGLVELREGGFVHRFYTDDNIMFQAVSDDRDGQRVTDVTLFIPWDSAYPGGRADEEAWAKRLRARTFTGPGLPEYRRDWFGDEAESQEPVSFWEDVHDDRDGIPDRRIFQTCMLFSRDLPGDGRELLLAIQQENENEDTRQREMSFEIMVGVALSVGEFRA</sequence>
<protein>
    <recommendedName>
        <fullName evidence="3">DUF2491 family protein</fullName>
    </recommendedName>
</protein>
<dbReference type="Proteomes" id="UP001262754">
    <property type="component" value="Unassembled WGS sequence"/>
</dbReference>